<dbReference type="OrthoDB" id="73691at2759"/>
<dbReference type="Proteomes" id="UP000654370">
    <property type="component" value="Unassembled WGS sequence"/>
</dbReference>
<dbReference type="PROSITE" id="PS51758">
    <property type="entry name" value="LETM1_RBD"/>
    <property type="match status" value="1"/>
</dbReference>
<dbReference type="GO" id="GO:0005743">
    <property type="term" value="C:mitochondrial inner membrane"/>
    <property type="evidence" value="ECO:0007669"/>
    <property type="project" value="UniProtKB-SubCell"/>
</dbReference>
<feature type="domain" description="Letm1 RBD" evidence="8">
    <location>
        <begin position="1"/>
        <end position="152"/>
    </location>
</feature>
<evidence type="ECO:0000256" key="3">
    <source>
        <dbReference type="ARBA" id="ARBA00022792"/>
    </source>
</evidence>
<dbReference type="PANTHER" id="PTHR14009">
    <property type="entry name" value="LEUCINE ZIPPER-EF-HAND CONTAINING TRANSMEMBRANE PROTEIN"/>
    <property type="match status" value="1"/>
</dbReference>
<evidence type="ECO:0000256" key="7">
    <source>
        <dbReference type="PROSITE-ProRule" id="PRU01094"/>
    </source>
</evidence>
<evidence type="ECO:0000259" key="8">
    <source>
        <dbReference type="PROSITE" id="PS51758"/>
    </source>
</evidence>
<accession>A0A8H7PG36</accession>
<reference evidence="9" key="1">
    <citation type="submission" date="2020-12" db="EMBL/GenBank/DDBJ databases">
        <title>Metabolic potential, ecology and presence of endohyphal bacteria is reflected in genomic diversity of Mucoromycotina.</title>
        <authorList>
            <person name="Muszewska A."/>
            <person name="Okrasinska A."/>
            <person name="Steczkiewicz K."/>
            <person name="Drgas O."/>
            <person name="Orlowska M."/>
            <person name="Perlinska-Lenart U."/>
            <person name="Aleksandrzak-Piekarczyk T."/>
            <person name="Szatraj K."/>
            <person name="Zielenkiewicz U."/>
            <person name="Pilsyk S."/>
            <person name="Malc E."/>
            <person name="Mieczkowski P."/>
            <person name="Kruszewska J.S."/>
            <person name="Biernat P."/>
            <person name="Pawlowska J."/>
        </authorList>
    </citation>
    <scope>NUCLEOTIDE SEQUENCE</scope>
    <source>
        <strain evidence="9">WA0000067209</strain>
    </source>
</reference>
<name>A0A8H7PG36_MORIS</name>
<keyword evidence="5 7" id="KW-0496">Mitochondrion</keyword>
<evidence type="ECO:0000256" key="6">
    <source>
        <dbReference type="ARBA" id="ARBA00023136"/>
    </source>
</evidence>
<dbReference type="EMBL" id="JAEPQZ010000015">
    <property type="protein sequence ID" value="KAG2173324.1"/>
    <property type="molecule type" value="Genomic_DNA"/>
</dbReference>
<dbReference type="InterPro" id="IPR044202">
    <property type="entry name" value="LETM1/MDM38-like"/>
</dbReference>
<organism evidence="9 10">
    <name type="scientific">Mortierella isabellina</name>
    <name type="common">Filamentous fungus</name>
    <name type="synonym">Umbelopsis isabellina</name>
    <dbReference type="NCBI Taxonomy" id="91625"/>
    <lineage>
        <taxon>Eukaryota</taxon>
        <taxon>Fungi</taxon>
        <taxon>Fungi incertae sedis</taxon>
        <taxon>Mucoromycota</taxon>
        <taxon>Mucoromycotina</taxon>
        <taxon>Umbelopsidomycetes</taxon>
        <taxon>Umbelopsidales</taxon>
        <taxon>Umbelopsidaceae</taxon>
        <taxon>Umbelopsis</taxon>
    </lineage>
</organism>
<evidence type="ECO:0000256" key="1">
    <source>
        <dbReference type="ARBA" id="ARBA00004434"/>
    </source>
</evidence>
<comment type="subcellular location">
    <subcellularLocation>
        <location evidence="1">Mitochondrion inner membrane</location>
        <topology evidence="1">Single-pass membrane protein</topology>
    </subcellularLocation>
</comment>
<dbReference type="Pfam" id="PF07766">
    <property type="entry name" value="LETM1_RBD"/>
    <property type="match status" value="1"/>
</dbReference>
<keyword evidence="10" id="KW-1185">Reference proteome</keyword>
<protein>
    <recommendedName>
        <fullName evidence="8">Letm1 RBD domain-containing protein</fullName>
    </recommendedName>
</protein>
<evidence type="ECO:0000256" key="5">
    <source>
        <dbReference type="ARBA" id="ARBA00023128"/>
    </source>
</evidence>
<comment type="caution">
    <text evidence="9">The sequence shown here is derived from an EMBL/GenBank/DDBJ whole genome shotgun (WGS) entry which is preliminary data.</text>
</comment>
<proteinExistence type="predicted"/>
<keyword evidence="6" id="KW-0472">Membrane</keyword>
<keyword evidence="2" id="KW-0812">Transmembrane</keyword>
<dbReference type="AlphaFoldDB" id="A0A8H7PG36"/>
<dbReference type="PANTHER" id="PTHR14009:SF1">
    <property type="entry name" value="MITOCHONDRIAL PROTON_CALCIUM EXCHANGER PROTEIN"/>
    <property type="match status" value="1"/>
</dbReference>
<evidence type="ECO:0000313" key="10">
    <source>
        <dbReference type="Proteomes" id="UP000654370"/>
    </source>
</evidence>
<evidence type="ECO:0000256" key="4">
    <source>
        <dbReference type="ARBA" id="ARBA00022989"/>
    </source>
</evidence>
<keyword evidence="3" id="KW-0999">Mitochondrion inner membrane</keyword>
<dbReference type="InterPro" id="IPR033122">
    <property type="entry name" value="LETM1-like_RBD"/>
</dbReference>
<evidence type="ECO:0000313" key="9">
    <source>
        <dbReference type="EMBL" id="KAG2173324.1"/>
    </source>
</evidence>
<dbReference type="GO" id="GO:0043022">
    <property type="term" value="F:ribosome binding"/>
    <property type="evidence" value="ECO:0007669"/>
    <property type="project" value="InterPro"/>
</dbReference>
<evidence type="ECO:0000256" key="2">
    <source>
        <dbReference type="ARBA" id="ARBA00022692"/>
    </source>
</evidence>
<dbReference type="GO" id="GO:0030003">
    <property type="term" value="P:intracellular monoatomic cation homeostasis"/>
    <property type="evidence" value="ECO:0007669"/>
    <property type="project" value="TreeGrafter"/>
</dbReference>
<gene>
    <name evidence="9" type="ORF">INT43_004698</name>
</gene>
<keyword evidence="4" id="KW-1133">Transmembrane helix</keyword>
<sequence length="152" mass="17913">MVKSCVPIFHKLQISVNDFLSHANVCRLAKRYEMDFQLANIDRKHLSAYCRFMGLSSWGTHGMLRKRLDKYLDYVVRDDKYIADEGVEQLEINELEHVAEERGMRSVDVSPEQLRKSIQYWINLSLKQDPVIPRGLLVFSRMYLLNANYDKK</sequence>